<protein>
    <submittedName>
        <fullName evidence="3">Acyltransferase family protein</fullName>
    </submittedName>
</protein>
<feature type="transmembrane region" description="Helical" evidence="1">
    <location>
        <begin position="222"/>
        <end position="243"/>
    </location>
</feature>
<dbReference type="RefSeq" id="WP_186505993.1">
    <property type="nucleotide sequence ID" value="NZ_JACNEP010000004.1"/>
</dbReference>
<dbReference type="EMBL" id="JACNEP010000004">
    <property type="protein sequence ID" value="MBC3765519.1"/>
    <property type="molecule type" value="Genomic_DNA"/>
</dbReference>
<dbReference type="InterPro" id="IPR002656">
    <property type="entry name" value="Acyl_transf_3_dom"/>
</dbReference>
<feature type="transmembrane region" description="Helical" evidence="1">
    <location>
        <begin position="92"/>
        <end position="113"/>
    </location>
</feature>
<keyword evidence="1" id="KW-0812">Transmembrane</keyword>
<feature type="transmembrane region" description="Helical" evidence="1">
    <location>
        <begin position="48"/>
        <end position="71"/>
    </location>
</feature>
<accession>A0A8J6LXA5</accession>
<keyword evidence="1" id="KW-0472">Membrane</keyword>
<reference evidence="3" key="2">
    <citation type="submission" date="2020-08" db="EMBL/GenBank/DDBJ databases">
        <authorList>
            <person name="Lai Q."/>
        </authorList>
    </citation>
    <scope>NUCLEOTIDE SEQUENCE</scope>
    <source>
        <strain evidence="3">S27-2</strain>
    </source>
</reference>
<dbReference type="InterPro" id="IPR050623">
    <property type="entry name" value="Glucan_succinyl_AcylTrfase"/>
</dbReference>
<reference evidence="3" key="1">
    <citation type="journal article" date="2018" name="Int. J. Syst. Evol. Microbiol.">
        <title>Neptunicella marina gen. nov., sp. nov., isolated from surface seawater.</title>
        <authorList>
            <person name="Liu X."/>
            <person name="Lai Q."/>
            <person name="Du Y."/>
            <person name="Zhang X."/>
            <person name="Liu Z."/>
            <person name="Sun F."/>
            <person name="Shao Z."/>
        </authorList>
    </citation>
    <scope>NUCLEOTIDE SEQUENCE</scope>
    <source>
        <strain evidence="3">S27-2</strain>
    </source>
</reference>
<dbReference type="Pfam" id="PF01757">
    <property type="entry name" value="Acyl_transf_3"/>
    <property type="match status" value="1"/>
</dbReference>
<evidence type="ECO:0000313" key="3">
    <source>
        <dbReference type="EMBL" id="MBC3765519.1"/>
    </source>
</evidence>
<comment type="caution">
    <text evidence="3">The sequence shown here is derived from an EMBL/GenBank/DDBJ whole genome shotgun (WGS) entry which is preliminary data.</text>
</comment>
<sequence>MTTQSHRLDYLDAARALALLLGIVFHASLSFMPIFIGWAVMDVSTSKLVPYFVLISHSFRMELFFLIAGFFSHMTFHRAGWRTFVKSRAVKIAVPLVVGWFLLRPLLVSGWIMGAQSMRGDADITGALQQGFAGLRNFTQEFLTGTHLWFLYYLLLVTTIVLLLRTLISLNTELKARLGRLADKFVKKLCNSPLGLYMLALPLVAGLWYMQHWGVDTPDKSLIPSWPVTVIYTVFFALGWLLHRQSALITAFARLSISKVLLCIAASVSCVQLSAYEMQTSHGYYLLIKTAYLLSYALMMCSLIALTLGLCHKLFHRASPVVRYLADASYWLYLIHLPLVIWLQIAFAELPFHWSLKLLAVCGITIGLSLLIYDLFIRSTFIGAVLNGKRKSRKLFSRRHSGTTKTIII</sequence>
<dbReference type="GO" id="GO:0016747">
    <property type="term" value="F:acyltransferase activity, transferring groups other than amino-acyl groups"/>
    <property type="evidence" value="ECO:0007669"/>
    <property type="project" value="InterPro"/>
</dbReference>
<dbReference type="AlphaFoldDB" id="A0A8J6LXA5"/>
<keyword evidence="3" id="KW-0012">Acyltransferase</keyword>
<feature type="transmembrane region" description="Helical" evidence="1">
    <location>
        <begin position="255"/>
        <end position="275"/>
    </location>
</feature>
<keyword evidence="1" id="KW-1133">Transmembrane helix</keyword>
<dbReference type="PANTHER" id="PTHR36927:SF1">
    <property type="entry name" value="MDO-LIKE PROTEIN"/>
    <property type="match status" value="1"/>
</dbReference>
<feature type="transmembrane region" description="Helical" evidence="1">
    <location>
        <begin position="358"/>
        <end position="386"/>
    </location>
</feature>
<evidence type="ECO:0000259" key="2">
    <source>
        <dbReference type="Pfam" id="PF01757"/>
    </source>
</evidence>
<dbReference type="PANTHER" id="PTHR36927">
    <property type="entry name" value="BLR4337 PROTEIN"/>
    <property type="match status" value="1"/>
</dbReference>
<feature type="transmembrane region" description="Helical" evidence="1">
    <location>
        <begin position="189"/>
        <end position="210"/>
    </location>
</feature>
<proteinExistence type="predicted"/>
<feature type="transmembrane region" description="Helical" evidence="1">
    <location>
        <begin position="16"/>
        <end position="36"/>
    </location>
</feature>
<organism evidence="3 4">
    <name type="scientific">Neptunicella marina</name>
    <dbReference type="NCBI Taxonomy" id="2125989"/>
    <lineage>
        <taxon>Bacteria</taxon>
        <taxon>Pseudomonadati</taxon>
        <taxon>Pseudomonadota</taxon>
        <taxon>Gammaproteobacteria</taxon>
        <taxon>Alteromonadales</taxon>
        <taxon>Alteromonadaceae</taxon>
        <taxon>Neptunicella</taxon>
    </lineage>
</organism>
<evidence type="ECO:0000256" key="1">
    <source>
        <dbReference type="SAM" id="Phobius"/>
    </source>
</evidence>
<dbReference type="Proteomes" id="UP000601768">
    <property type="component" value="Unassembled WGS sequence"/>
</dbReference>
<feature type="transmembrane region" description="Helical" evidence="1">
    <location>
        <begin position="150"/>
        <end position="168"/>
    </location>
</feature>
<feature type="transmembrane region" description="Helical" evidence="1">
    <location>
        <begin position="287"/>
        <end position="310"/>
    </location>
</feature>
<gene>
    <name evidence="3" type="ORF">H8B19_06500</name>
</gene>
<name>A0A8J6LXA5_9ALTE</name>
<feature type="domain" description="Acyltransferase 3" evidence="2">
    <location>
        <begin position="9"/>
        <end position="373"/>
    </location>
</feature>
<evidence type="ECO:0000313" key="4">
    <source>
        <dbReference type="Proteomes" id="UP000601768"/>
    </source>
</evidence>
<keyword evidence="4" id="KW-1185">Reference proteome</keyword>
<feature type="transmembrane region" description="Helical" evidence="1">
    <location>
        <begin position="330"/>
        <end position="352"/>
    </location>
</feature>
<keyword evidence="3" id="KW-0808">Transferase</keyword>